<protein>
    <recommendedName>
        <fullName evidence="3">LicD/FKTN/FKRP nucleotidyltransferase domain-containing protein</fullName>
    </recommendedName>
</protein>
<proteinExistence type="predicted"/>
<dbReference type="InterPro" id="IPR007074">
    <property type="entry name" value="LicD/FKTN/FKRP_NTP_transf"/>
</dbReference>
<organism evidence="4">
    <name type="scientific">Zooxanthella nutricula</name>
    <dbReference type="NCBI Taxonomy" id="1333877"/>
    <lineage>
        <taxon>Eukaryota</taxon>
        <taxon>Sar</taxon>
        <taxon>Alveolata</taxon>
        <taxon>Dinophyceae</taxon>
        <taxon>Peridiniales</taxon>
        <taxon>Peridiniales incertae sedis</taxon>
        <taxon>Zooxanthella</taxon>
    </lineage>
</organism>
<gene>
    <name evidence="4" type="ORF">BRAN1462_LOCUS43762</name>
</gene>
<name>A0A7S2LVX7_9DINO</name>
<dbReference type="PANTHER" id="PTHR13627">
    <property type="entry name" value="FUKUTIN RELATED PROTEIN"/>
    <property type="match status" value="1"/>
</dbReference>
<evidence type="ECO:0000256" key="2">
    <source>
        <dbReference type="SAM" id="Phobius"/>
    </source>
</evidence>
<keyword evidence="2" id="KW-0472">Membrane</keyword>
<dbReference type="InterPro" id="IPR052613">
    <property type="entry name" value="LicD_transferase"/>
</dbReference>
<evidence type="ECO:0000313" key="4">
    <source>
        <dbReference type="EMBL" id="CAD9617978.1"/>
    </source>
</evidence>
<dbReference type="PANTHER" id="PTHR13627:SF31">
    <property type="entry name" value="RIBITOL 5-PHOSPHATE TRANSFERASE FKRP"/>
    <property type="match status" value="1"/>
</dbReference>
<accession>A0A7S2LVX7</accession>
<feature type="transmembrane region" description="Helical" evidence="2">
    <location>
        <begin position="6"/>
        <end position="24"/>
    </location>
</feature>
<evidence type="ECO:0000256" key="1">
    <source>
        <dbReference type="SAM" id="MobiDB-lite"/>
    </source>
</evidence>
<evidence type="ECO:0000259" key="3">
    <source>
        <dbReference type="Pfam" id="PF04991"/>
    </source>
</evidence>
<dbReference type="AlphaFoldDB" id="A0A7S2LVX7"/>
<keyword evidence="2" id="KW-1133">Transmembrane helix</keyword>
<feature type="compositionally biased region" description="Basic residues" evidence="1">
    <location>
        <begin position="52"/>
        <end position="63"/>
    </location>
</feature>
<keyword evidence="2" id="KW-0812">Transmembrane</keyword>
<dbReference type="Pfam" id="PF04991">
    <property type="entry name" value="LicD"/>
    <property type="match status" value="1"/>
</dbReference>
<feature type="compositionally biased region" description="Polar residues" evidence="1">
    <location>
        <begin position="64"/>
        <end position="74"/>
    </location>
</feature>
<feature type="region of interest" description="Disordered" evidence="1">
    <location>
        <begin position="48"/>
        <end position="104"/>
    </location>
</feature>
<feature type="domain" description="LicD/FKTN/FKRP nucleotidyltransferase" evidence="3">
    <location>
        <begin position="162"/>
        <end position="211"/>
    </location>
</feature>
<sequence length="328" mass="36511">MPGIAWYVARVCILAVILAVGLVWRFRQPLTTGPIIAIGQGAAARANQLHGRTSRWAKQHHGHSQPSETSSTVQPAPRPFAAERDSTKGQCSEVPKATRPTSFGDPELLAYARAKRAPTNCPPGQKRNNAASCCVLYNCSGEHTHCADILFDILSYTADFLEQNNLEYYVTYGTLLGAVRDRDVIPWTGDIDLVVPMKSMLALLDADPETTPLLHGLRFSKELTGGIYPLIRGCHTAIHNSSHKPGNTMRYLDIYSSGWIEQYSKTINYSNMFRREHPQYVEIRGRKFPGPFPAEEFLDACYGPTWRTPAMKKDEHGGNTHARPAYKP</sequence>
<dbReference type="EMBL" id="HBGW01068658">
    <property type="protein sequence ID" value="CAD9617978.1"/>
    <property type="molecule type" value="Transcribed_RNA"/>
</dbReference>
<dbReference type="GO" id="GO:0009100">
    <property type="term" value="P:glycoprotein metabolic process"/>
    <property type="evidence" value="ECO:0007669"/>
    <property type="project" value="UniProtKB-ARBA"/>
</dbReference>
<reference evidence="4" key="1">
    <citation type="submission" date="2021-01" db="EMBL/GenBank/DDBJ databases">
        <authorList>
            <person name="Corre E."/>
            <person name="Pelletier E."/>
            <person name="Niang G."/>
            <person name="Scheremetjew M."/>
            <person name="Finn R."/>
            <person name="Kale V."/>
            <person name="Holt S."/>
            <person name="Cochrane G."/>
            <person name="Meng A."/>
            <person name="Brown T."/>
            <person name="Cohen L."/>
        </authorList>
    </citation>
    <scope>NUCLEOTIDE SEQUENCE</scope>
    <source>
        <strain evidence="4">RCC3387</strain>
    </source>
</reference>